<organism evidence="1 2">
    <name type="scientific">Elysia marginata</name>
    <dbReference type="NCBI Taxonomy" id="1093978"/>
    <lineage>
        <taxon>Eukaryota</taxon>
        <taxon>Metazoa</taxon>
        <taxon>Spiralia</taxon>
        <taxon>Lophotrochozoa</taxon>
        <taxon>Mollusca</taxon>
        <taxon>Gastropoda</taxon>
        <taxon>Heterobranchia</taxon>
        <taxon>Euthyneura</taxon>
        <taxon>Panpulmonata</taxon>
        <taxon>Sacoglossa</taxon>
        <taxon>Placobranchoidea</taxon>
        <taxon>Plakobranchidae</taxon>
        <taxon>Elysia</taxon>
    </lineage>
</organism>
<dbReference type="EMBL" id="BMAT01004464">
    <property type="protein sequence ID" value="GFR73765.1"/>
    <property type="molecule type" value="Genomic_DNA"/>
</dbReference>
<comment type="caution">
    <text evidence="1">The sequence shown here is derived from an EMBL/GenBank/DDBJ whole genome shotgun (WGS) entry which is preliminary data.</text>
</comment>
<dbReference type="InterPro" id="IPR036397">
    <property type="entry name" value="RNaseH_sf"/>
</dbReference>
<dbReference type="Gene3D" id="3.30.420.10">
    <property type="entry name" value="Ribonuclease H-like superfamily/Ribonuclease H"/>
    <property type="match status" value="1"/>
</dbReference>
<dbReference type="GO" id="GO:0003676">
    <property type="term" value="F:nucleic acid binding"/>
    <property type="evidence" value="ECO:0007669"/>
    <property type="project" value="InterPro"/>
</dbReference>
<gene>
    <name evidence="1" type="ORF">ElyMa_002144400</name>
</gene>
<sequence length="252" mass="28909">MRKVWQGMNLMGGCKGKKGKNCDEGDKGYANDLNKFYARFDCHDFVQEREECKSALFESLLHNRERIVIDESEVRKAMLGLKPNKAPGPGEVKPSMLKKCAEQLSSIMCEIFNMSLKESSSRQTRGRNNQRVSANTGRRCLSTSGLRARRPYIGPILTQRHRHQHTIRAQEHAAWDRIQWRSVVCSDESGFCIDHADGRERVWRRRGERYQANFVREHDWWSRASFDETSRCCCTGSPKGAHTLLAGACLDL</sequence>
<evidence type="ECO:0000313" key="1">
    <source>
        <dbReference type="EMBL" id="GFR73765.1"/>
    </source>
</evidence>
<evidence type="ECO:0000313" key="2">
    <source>
        <dbReference type="Proteomes" id="UP000762676"/>
    </source>
</evidence>
<protein>
    <submittedName>
        <fullName evidence="1">Transposable element Tcb1 transposase</fullName>
    </submittedName>
</protein>
<dbReference type="Proteomes" id="UP000762676">
    <property type="component" value="Unassembled WGS sequence"/>
</dbReference>
<proteinExistence type="predicted"/>
<keyword evidence="2" id="KW-1185">Reference proteome</keyword>
<dbReference type="AlphaFoldDB" id="A0AAV4FM11"/>
<reference evidence="1 2" key="1">
    <citation type="journal article" date="2021" name="Elife">
        <title>Chloroplast acquisition without the gene transfer in kleptoplastic sea slugs, Plakobranchus ocellatus.</title>
        <authorList>
            <person name="Maeda T."/>
            <person name="Takahashi S."/>
            <person name="Yoshida T."/>
            <person name="Shimamura S."/>
            <person name="Takaki Y."/>
            <person name="Nagai Y."/>
            <person name="Toyoda A."/>
            <person name="Suzuki Y."/>
            <person name="Arimoto A."/>
            <person name="Ishii H."/>
            <person name="Satoh N."/>
            <person name="Nishiyama T."/>
            <person name="Hasebe M."/>
            <person name="Maruyama T."/>
            <person name="Minagawa J."/>
            <person name="Obokata J."/>
            <person name="Shigenobu S."/>
        </authorList>
    </citation>
    <scope>NUCLEOTIDE SEQUENCE [LARGE SCALE GENOMIC DNA]</scope>
</reference>
<name>A0AAV4FM11_9GAST</name>
<accession>A0AAV4FM11</accession>